<dbReference type="OrthoDB" id="9799531at2"/>
<dbReference type="InterPro" id="IPR010848">
    <property type="entry name" value="DUF1465"/>
</dbReference>
<dbReference type="EMBL" id="WTYS01000001">
    <property type="protein sequence ID" value="MXO57814.1"/>
    <property type="molecule type" value="Genomic_DNA"/>
</dbReference>
<name>A0A6I4SPU9_9SPHN</name>
<dbReference type="Proteomes" id="UP000468943">
    <property type="component" value="Unassembled WGS sequence"/>
</dbReference>
<sequence length="153" mass="17600">MGNPKDINQPIIEALYCEALLLADEVRQVFDLNPIRETGEAADKVRLAISVEGLRTTTRVMHVLAWLLNHRAYYSGELTEFQLRRHSKLPVDRPSEAGNLALLQQPTSALIQESEKLHARIARLDAAWRDRFEMRPAAILRLQERLNQMADYR</sequence>
<dbReference type="Pfam" id="PF07323">
    <property type="entry name" value="DUF1465"/>
    <property type="match status" value="1"/>
</dbReference>
<keyword evidence="2" id="KW-1185">Reference proteome</keyword>
<accession>A0A6I4SPU9</accession>
<evidence type="ECO:0000313" key="2">
    <source>
        <dbReference type="Proteomes" id="UP000468943"/>
    </source>
</evidence>
<dbReference type="Gene3D" id="1.10.8.930">
    <property type="entry name" value="Protein of unknown function DUF1465"/>
    <property type="match status" value="1"/>
</dbReference>
<gene>
    <name evidence="1" type="ORF">GRI36_13100</name>
</gene>
<protein>
    <submittedName>
        <fullName evidence="1">DUF1465 family protein</fullName>
    </submittedName>
</protein>
<proteinExistence type="predicted"/>
<dbReference type="RefSeq" id="WP_160598855.1">
    <property type="nucleotide sequence ID" value="NZ_WTYS01000001.1"/>
</dbReference>
<dbReference type="AlphaFoldDB" id="A0A6I4SPU9"/>
<comment type="caution">
    <text evidence="1">The sequence shown here is derived from an EMBL/GenBank/DDBJ whole genome shotgun (WGS) entry which is preliminary data.</text>
</comment>
<reference evidence="1 2" key="1">
    <citation type="submission" date="2019-12" db="EMBL/GenBank/DDBJ databases">
        <title>Genomic-based taxomic classification of the family Erythrobacteraceae.</title>
        <authorList>
            <person name="Xu L."/>
        </authorList>
    </citation>
    <scope>NUCLEOTIDE SEQUENCE [LARGE SCALE GENOMIC DNA]</scope>
    <source>
        <strain evidence="1 2">JCM 17802</strain>
    </source>
</reference>
<dbReference type="InterPro" id="IPR038301">
    <property type="entry name" value="AraC-like_sf"/>
</dbReference>
<evidence type="ECO:0000313" key="1">
    <source>
        <dbReference type="EMBL" id="MXO57814.1"/>
    </source>
</evidence>
<organism evidence="1 2">
    <name type="scientific">Pontixanthobacter gangjinensis</name>
    <dbReference type="NCBI Taxonomy" id="1028742"/>
    <lineage>
        <taxon>Bacteria</taxon>
        <taxon>Pseudomonadati</taxon>
        <taxon>Pseudomonadota</taxon>
        <taxon>Alphaproteobacteria</taxon>
        <taxon>Sphingomonadales</taxon>
        <taxon>Erythrobacteraceae</taxon>
        <taxon>Pontixanthobacter</taxon>
    </lineage>
</organism>